<sequence length="539" mass="59727">MSGRVATDQVLSIMRQASHFRVHFDMKNKRQGSSLAAVSFLLVALLPLMTSSAASATNPEHVSLHEAAQIAVLRNPEVQARWHAFREGREEVDVARGGFLPQVDVAAGVGRERLTPRSDPAAETSWSRNYALINLRQMLFDGFATASEVKRLGKAKLVRYFELLDASENTALEAGRAYLDVVRHRRLVYLAEENYIQHQAALDQLRLRAESGVGKRVDVDQAASRLALADVNLTTALANLHDVTARYLRLIGEQPAKVMFAPANLATSFPDRAEAVLVVALANNPALQATVENVEASQHDLEKQRAAFMPRLHLIARSEHFSDFAGLGDARDNSVVEMRLDYNLYNGGSDLARNRQYRERKNIALDQREKACRDIRQTLSIAFHDTIRLRDQIGQIAMQVELVEKTRNAYRDQFNIGQRTLLDLLNTQNEYFDARRSQVNAEIELALAYLRSYAGMGRLLEKLGLKRAEGDEAPAAREMAAADPAQLCPPAAPTYAQPDRELLGRRARELSDGAAAGLVGGRNQPAVPGQFPATRPVVP</sequence>
<comment type="subcellular location">
    <subcellularLocation>
        <location evidence="1">Cell outer membrane</location>
    </subcellularLocation>
</comment>
<dbReference type="Proteomes" id="UP000020218">
    <property type="component" value="Unassembled WGS sequence"/>
</dbReference>
<evidence type="ECO:0000313" key="10">
    <source>
        <dbReference type="Proteomes" id="UP000020218"/>
    </source>
</evidence>
<evidence type="ECO:0000256" key="5">
    <source>
        <dbReference type="ARBA" id="ARBA00022692"/>
    </source>
</evidence>
<dbReference type="SUPFAM" id="SSF56954">
    <property type="entry name" value="Outer membrane efflux proteins (OEP)"/>
    <property type="match status" value="1"/>
</dbReference>
<dbReference type="InterPro" id="IPR051906">
    <property type="entry name" value="TolC-like"/>
</dbReference>
<dbReference type="Gene3D" id="1.20.1600.10">
    <property type="entry name" value="Outer membrane efflux proteins (OEP)"/>
    <property type="match status" value="1"/>
</dbReference>
<accession>A0A011PDJ5</accession>
<keyword evidence="6" id="KW-0472">Membrane</keyword>
<comment type="caution">
    <text evidence="9">The sequence shown here is derived from an EMBL/GenBank/DDBJ whole genome shotgun (WGS) entry which is preliminary data.</text>
</comment>
<reference evidence="9" key="1">
    <citation type="submission" date="2014-02" db="EMBL/GenBank/DDBJ databases">
        <title>Expanding our view of genomic diversity in Candidatus Accumulibacter clades.</title>
        <authorList>
            <person name="Skennerton C.T."/>
            <person name="Barr J.J."/>
            <person name="Slater F.R."/>
            <person name="Bond P.L."/>
            <person name="Tyson G.W."/>
        </authorList>
    </citation>
    <scope>NUCLEOTIDE SEQUENCE [LARGE SCALE GENOMIC DNA]</scope>
</reference>
<keyword evidence="4" id="KW-1134">Transmembrane beta strand</keyword>
<dbReference type="GO" id="GO:0009279">
    <property type="term" value="C:cell outer membrane"/>
    <property type="evidence" value="ECO:0007669"/>
    <property type="project" value="UniProtKB-SubCell"/>
</dbReference>
<dbReference type="GO" id="GO:0015288">
    <property type="term" value="F:porin activity"/>
    <property type="evidence" value="ECO:0007669"/>
    <property type="project" value="TreeGrafter"/>
</dbReference>
<dbReference type="NCBIfam" id="TIGR01844">
    <property type="entry name" value="type_I_sec_TolC"/>
    <property type="match status" value="1"/>
</dbReference>
<dbReference type="Pfam" id="PF02321">
    <property type="entry name" value="OEP"/>
    <property type="match status" value="2"/>
</dbReference>
<name>A0A011PDJ5_9PROT</name>
<dbReference type="GO" id="GO:0015562">
    <property type="term" value="F:efflux transmembrane transporter activity"/>
    <property type="evidence" value="ECO:0007669"/>
    <property type="project" value="InterPro"/>
</dbReference>
<dbReference type="PANTHER" id="PTHR30026:SF22">
    <property type="entry name" value="OUTER MEMBRANE EFFLUX PROTEIN"/>
    <property type="match status" value="1"/>
</dbReference>
<evidence type="ECO:0000256" key="8">
    <source>
        <dbReference type="SAM" id="MobiDB-lite"/>
    </source>
</evidence>
<evidence type="ECO:0000256" key="7">
    <source>
        <dbReference type="ARBA" id="ARBA00023237"/>
    </source>
</evidence>
<evidence type="ECO:0000313" key="9">
    <source>
        <dbReference type="EMBL" id="EXI64384.1"/>
    </source>
</evidence>
<dbReference type="EMBL" id="JFAX01000036">
    <property type="protein sequence ID" value="EXI64384.1"/>
    <property type="molecule type" value="Genomic_DNA"/>
</dbReference>
<proteinExistence type="inferred from homology"/>
<evidence type="ECO:0000256" key="1">
    <source>
        <dbReference type="ARBA" id="ARBA00004442"/>
    </source>
</evidence>
<evidence type="ECO:0000256" key="4">
    <source>
        <dbReference type="ARBA" id="ARBA00022452"/>
    </source>
</evidence>
<keyword evidence="10" id="KW-1185">Reference proteome</keyword>
<evidence type="ECO:0000256" key="3">
    <source>
        <dbReference type="ARBA" id="ARBA00022448"/>
    </source>
</evidence>
<dbReference type="PATRIC" id="fig|1454001.3.peg.3757"/>
<keyword evidence="5" id="KW-0812">Transmembrane</keyword>
<keyword evidence="3" id="KW-0813">Transport</keyword>
<comment type="similarity">
    <text evidence="2">Belongs to the outer membrane factor (OMF) (TC 1.B.17) family.</text>
</comment>
<feature type="region of interest" description="Disordered" evidence="8">
    <location>
        <begin position="516"/>
        <end position="539"/>
    </location>
</feature>
<dbReference type="GO" id="GO:1990281">
    <property type="term" value="C:efflux pump complex"/>
    <property type="evidence" value="ECO:0007669"/>
    <property type="project" value="TreeGrafter"/>
</dbReference>
<dbReference type="InterPro" id="IPR010130">
    <property type="entry name" value="T1SS_OMP_TolC"/>
</dbReference>
<evidence type="ECO:0000256" key="6">
    <source>
        <dbReference type="ARBA" id="ARBA00023136"/>
    </source>
</evidence>
<dbReference type="STRING" id="1454001.AW08_03721"/>
<keyword evidence="7" id="KW-0998">Cell outer membrane</keyword>
<gene>
    <name evidence="9" type="primary">bepC</name>
    <name evidence="9" type="ORF">AW08_03721</name>
</gene>
<organism evidence="9 10">
    <name type="scientific">Candidatus Accumulibacter adjunctus</name>
    <dbReference type="NCBI Taxonomy" id="1454001"/>
    <lineage>
        <taxon>Bacteria</taxon>
        <taxon>Pseudomonadati</taxon>
        <taxon>Pseudomonadota</taxon>
        <taxon>Betaproteobacteria</taxon>
        <taxon>Candidatus Accumulibacter</taxon>
    </lineage>
</organism>
<dbReference type="AlphaFoldDB" id="A0A011PDJ5"/>
<dbReference type="InterPro" id="IPR003423">
    <property type="entry name" value="OMP_efflux"/>
</dbReference>
<dbReference type="PANTHER" id="PTHR30026">
    <property type="entry name" value="OUTER MEMBRANE PROTEIN TOLC"/>
    <property type="match status" value="1"/>
</dbReference>
<evidence type="ECO:0000256" key="2">
    <source>
        <dbReference type="ARBA" id="ARBA00007613"/>
    </source>
</evidence>
<protein>
    <submittedName>
        <fullName evidence="9">Outer membrane efflux protein BepC</fullName>
    </submittedName>
</protein>